<accession>A0A7H9B7N6</accession>
<dbReference type="KEGG" id="zmk:HG535_0G04330"/>
<dbReference type="AlphaFoldDB" id="A0A7H9B7N6"/>
<keyword evidence="2" id="KW-1185">Reference proteome</keyword>
<dbReference type="OrthoDB" id="4037199at2759"/>
<protein>
    <submittedName>
        <fullName evidence="1">Uncharacterized protein</fullName>
    </submittedName>
</protein>
<dbReference type="GeneID" id="59238333"/>
<gene>
    <name evidence="1" type="ORF">HG535_0G04330</name>
</gene>
<dbReference type="Proteomes" id="UP000509704">
    <property type="component" value="Chromosome 7"/>
</dbReference>
<organism evidence="1 2">
    <name type="scientific">Zygotorulaspora mrakii</name>
    <name type="common">Zygosaccharomyces mrakii</name>
    <dbReference type="NCBI Taxonomy" id="42260"/>
    <lineage>
        <taxon>Eukaryota</taxon>
        <taxon>Fungi</taxon>
        <taxon>Dikarya</taxon>
        <taxon>Ascomycota</taxon>
        <taxon>Saccharomycotina</taxon>
        <taxon>Saccharomycetes</taxon>
        <taxon>Saccharomycetales</taxon>
        <taxon>Saccharomycetaceae</taxon>
        <taxon>Zygotorulaspora</taxon>
    </lineage>
</organism>
<dbReference type="RefSeq" id="XP_037146275.1">
    <property type="nucleotide sequence ID" value="XM_037290380.1"/>
</dbReference>
<evidence type="ECO:0000313" key="2">
    <source>
        <dbReference type="Proteomes" id="UP000509704"/>
    </source>
</evidence>
<evidence type="ECO:0000313" key="1">
    <source>
        <dbReference type="EMBL" id="QLG74550.1"/>
    </source>
</evidence>
<reference evidence="1 2" key="1">
    <citation type="submission" date="2020-07" db="EMBL/GenBank/DDBJ databases">
        <title>The yeast mating-type switching endonuclease HO is a domesticated member of an unorthodox homing genetic element family.</title>
        <authorList>
            <person name="Coughlan A.Y."/>
            <person name="Lombardi L."/>
            <person name="Braun-Galleani S."/>
            <person name="Martos A.R."/>
            <person name="Galeote V."/>
            <person name="Bigey F."/>
            <person name="Dequin S."/>
            <person name="Byrne K.P."/>
            <person name="Wolfe K.H."/>
        </authorList>
    </citation>
    <scope>NUCLEOTIDE SEQUENCE [LARGE SCALE GENOMIC DNA]</scope>
    <source>
        <strain evidence="1 2">NRRL Y-6702</strain>
    </source>
</reference>
<name>A0A7H9B7N6_ZYGMR</name>
<dbReference type="EMBL" id="CP058610">
    <property type="protein sequence ID" value="QLG74550.1"/>
    <property type="molecule type" value="Genomic_DNA"/>
</dbReference>
<proteinExistence type="predicted"/>
<sequence>MYLFLCLSLFLILFLLLFINTLLFFVGLPIISYQHLDQSSITKMFYSRVLRFSASTVARAAKPQGQAHIGESWAITEAKRLVPAVAGWSAFIAVCLGWPLACSRMSVHYKESQLQH</sequence>